<feature type="transmembrane region" description="Helical" evidence="1">
    <location>
        <begin position="40"/>
        <end position="62"/>
    </location>
</feature>
<dbReference type="Proteomes" id="UP000639274">
    <property type="component" value="Chromosome"/>
</dbReference>
<feature type="transmembrane region" description="Helical" evidence="1">
    <location>
        <begin position="101"/>
        <end position="123"/>
    </location>
</feature>
<feature type="transmembrane region" description="Helical" evidence="1">
    <location>
        <begin position="220"/>
        <end position="239"/>
    </location>
</feature>
<evidence type="ECO:0000313" key="2">
    <source>
        <dbReference type="EMBL" id="QSX78524.1"/>
    </source>
</evidence>
<dbReference type="AlphaFoldDB" id="A0A974XZG4"/>
<name>A0A974XZG4_9GAMM</name>
<evidence type="ECO:0000256" key="1">
    <source>
        <dbReference type="SAM" id="Phobius"/>
    </source>
</evidence>
<evidence type="ECO:0000313" key="3">
    <source>
        <dbReference type="Proteomes" id="UP000639274"/>
    </source>
</evidence>
<organism evidence="2 3">
    <name type="scientific">Agrilutibacter solisilvae</name>
    <dbReference type="NCBI Taxonomy" id="2763317"/>
    <lineage>
        <taxon>Bacteria</taxon>
        <taxon>Pseudomonadati</taxon>
        <taxon>Pseudomonadota</taxon>
        <taxon>Gammaproteobacteria</taxon>
        <taxon>Lysobacterales</taxon>
        <taxon>Lysobacteraceae</taxon>
        <taxon>Agrilutibacter</taxon>
    </lineage>
</organism>
<reference evidence="2 3" key="1">
    <citation type="submission" date="2021-03" db="EMBL/GenBank/DDBJ databases">
        <title>Lysobacter sp. nov. isolated from soil of gangwondo yeongwol, south Korea.</title>
        <authorList>
            <person name="Kim K.R."/>
            <person name="Kim K.H."/>
            <person name="Jeon C.O."/>
        </authorList>
    </citation>
    <scope>NUCLEOTIDE SEQUENCE [LARGE SCALE GENOMIC DNA]</scope>
    <source>
        <strain evidence="2 3">R19</strain>
    </source>
</reference>
<protein>
    <submittedName>
        <fullName evidence="2">Uncharacterized protein</fullName>
    </submittedName>
</protein>
<keyword evidence="1" id="KW-1133">Transmembrane helix</keyword>
<keyword evidence="1" id="KW-0812">Transmembrane</keyword>
<dbReference type="KEGG" id="lsf:I8J32_000780"/>
<feature type="transmembrane region" description="Helical" evidence="1">
    <location>
        <begin position="152"/>
        <end position="175"/>
    </location>
</feature>
<gene>
    <name evidence="2" type="ORF">I8J32_000780</name>
</gene>
<keyword evidence="1" id="KW-0472">Membrane</keyword>
<dbReference type="RefSeq" id="WP_200614176.1">
    <property type="nucleotide sequence ID" value="NZ_CP071518.1"/>
</dbReference>
<sequence>MQARPPAHHPRSRAPDPAPAPPITAALPEAIGIATGLKGFLLWVGGSLAGITAMLYACGYLVTRAHMSMLGLYGFVTYDSDHFLQEGAKFLLTMAQEMAEIVAVLLAVLGLLLLVPGCLALCGRRRRDAWRERYRGWRQRSAVEHTWERGRYLLYGAAFVYLIAKTGFVLDLLYAPLGVANLLYDGAAPVCATFDATDSACLRQALLRGEADNLGAAFDAQLYLALTVVLLACVTWWIVMPWKWRAWLIAPFIVSVALCLLLLPMDYGVLQRPTIYPVLRLVREPPVAATPGRLFLISKTDGEFVVWDAVAHKVTWIPAGGISSAEIVQVRDLFEPVPASSQGTDP</sequence>
<proteinExistence type="predicted"/>
<feature type="transmembrane region" description="Helical" evidence="1">
    <location>
        <begin position="246"/>
        <end position="265"/>
    </location>
</feature>
<dbReference type="EMBL" id="CP071518">
    <property type="protein sequence ID" value="QSX78524.1"/>
    <property type="molecule type" value="Genomic_DNA"/>
</dbReference>
<accession>A0A974XZG4</accession>
<keyword evidence="3" id="KW-1185">Reference proteome</keyword>